<reference evidence="2 3" key="1">
    <citation type="submission" date="2015-07" db="EMBL/GenBank/DDBJ databases">
        <title>The genome of Dufourea novaeangliae.</title>
        <authorList>
            <person name="Pan H."/>
            <person name="Kapheim K."/>
        </authorList>
    </citation>
    <scope>NUCLEOTIDE SEQUENCE [LARGE SCALE GENOMIC DNA]</scope>
    <source>
        <strain evidence="2">0120121106</strain>
        <tissue evidence="2">Whole body</tissue>
    </source>
</reference>
<protein>
    <submittedName>
        <fullName evidence="2">Uncharacterized protein</fullName>
    </submittedName>
</protein>
<evidence type="ECO:0000313" key="3">
    <source>
        <dbReference type="Proteomes" id="UP000076502"/>
    </source>
</evidence>
<gene>
    <name evidence="2" type="ORF">WN55_10957</name>
</gene>
<proteinExistence type="predicted"/>
<dbReference type="Proteomes" id="UP000076502">
    <property type="component" value="Unassembled WGS sequence"/>
</dbReference>
<feature type="region of interest" description="Disordered" evidence="1">
    <location>
        <begin position="1"/>
        <end position="58"/>
    </location>
</feature>
<evidence type="ECO:0000256" key="1">
    <source>
        <dbReference type="SAM" id="MobiDB-lite"/>
    </source>
</evidence>
<organism evidence="2 3">
    <name type="scientific">Dufourea novaeangliae</name>
    <name type="common">Sweat bee</name>
    <dbReference type="NCBI Taxonomy" id="178035"/>
    <lineage>
        <taxon>Eukaryota</taxon>
        <taxon>Metazoa</taxon>
        <taxon>Ecdysozoa</taxon>
        <taxon>Arthropoda</taxon>
        <taxon>Hexapoda</taxon>
        <taxon>Insecta</taxon>
        <taxon>Pterygota</taxon>
        <taxon>Neoptera</taxon>
        <taxon>Endopterygota</taxon>
        <taxon>Hymenoptera</taxon>
        <taxon>Apocrita</taxon>
        <taxon>Aculeata</taxon>
        <taxon>Apoidea</taxon>
        <taxon>Anthophila</taxon>
        <taxon>Halictidae</taxon>
        <taxon>Rophitinae</taxon>
        <taxon>Dufourea</taxon>
    </lineage>
</organism>
<sequence>MNGVCEVTETETEARKKKETADRSQPMGFQRPFRGRGTRNKDRDENKKNAREQARRETSILPRVCLPTYEVNIVTIIIGTRMMENKESKDETQGRNLPLQIDEIGKGGEEATDVEETKGDDAEEVGIGRFEQT</sequence>
<keyword evidence="3" id="KW-1185">Reference proteome</keyword>
<feature type="compositionally biased region" description="Basic and acidic residues" evidence="1">
    <location>
        <begin position="103"/>
        <end position="120"/>
    </location>
</feature>
<evidence type="ECO:0000313" key="2">
    <source>
        <dbReference type="EMBL" id="KZC08224.1"/>
    </source>
</evidence>
<feature type="compositionally biased region" description="Basic and acidic residues" evidence="1">
    <location>
        <begin position="39"/>
        <end position="58"/>
    </location>
</feature>
<feature type="region of interest" description="Disordered" evidence="1">
    <location>
        <begin position="85"/>
        <end position="133"/>
    </location>
</feature>
<name>A0A154PA10_DUFNO</name>
<dbReference type="EMBL" id="KQ434845">
    <property type="protein sequence ID" value="KZC08224.1"/>
    <property type="molecule type" value="Genomic_DNA"/>
</dbReference>
<feature type="compositionally biased region" description="Basic and acidic residues" evidence="1">
    <location>
        <begin position="12"/>
        <end position="22"/>
    </location>
</feature>
<accession>A0A154PA10</accession>
<dbReference type="AlphaFoldDB" id="A0A154PA10"/>